<dbReference type="SUPFAM" id="SSF46600">
    <property type="entry name" value="C-terminal UvrC-binding domain of UvrB"/>
    <property type="match status" value="1"/>
</dbReference>
<evidence type="ECO:0000259" key="1">
    <source>
        <dbReference type="PROSITE" id="PS50151"/>
    </source>
</evidence>
<sequence>MLTGIQILIQYLEHKMFMATKDLRFEDAAYLRDKIKDIKKEHQIET</sequence>
<dbReference type="AlphaFoldDB" id="X1MCK5"/>
<dbReference type="InterPro" id="IPR001943">
    <property type="entry name" value="UVR_dom"/>
</dbReference>
<comment type="caution">
    <text evidence="2">The sequence shown here is derived from an EMBL/GenBank/DDBJ whole genome shotgun (WGS) entry which is preliminary data.</text>
</comment>
<name>X1MCK5_9ZZZZ</name>
<gene>
    <name evidence="2" type="ORF">S06H3_11858</name>
</gene>
<dbReference type="PROSITE" id="PS50151">
    <property type="entry name" value="UVR"/>
    <property type="match status" value="1"/>
</dbReference>
<reference evidence="2" key="1">
    <citation type="journal article" date="2014" name="Front. Microbiol.">
        <title>High frequency of phylogenetically diverse reductive dehalogenase-homologous genes in deep subseafloor sedimentary metagenomes.</title>
        <authorList>
            <person name="Kawai M."/>
            <person name="Futagami T."/>
            <person name="Toyoda A."/>
            <person name="Takaki Y."/>
            <person name="Nishi S."/>
            <person name="Hori S."/>
            <person name="Arai W."/>
            <person name="Tsubouchi T."/>
            <person name="Morono Y."/>
            <person name="Uchiyama I."/>
            <person name="Ito T."/>
            <person name="Fujiyama A."/>
            <person name="Inagaki F."/>
            <person name="Takami H."/>
        </authorList>
    </citation>
    <scope>NUCLEOTIDE SEQUENCE</scope>
    <source>
        <strain evidence="2">Expedition CK06-06</strain>
    </source>
</reference>
<feature type="domain" description="UVR" evidence="1">
    <location>
        <begin position="6"/>
        <end position="41"/>
    </location>
</feature>
<dbReference type="EMBL" id="BARV01005829">
    <property type="protein sequence ID" value="GAI04079.1"/>
    <property type="molecule type" value="Genomic_DNA"/>
</dbReference>
<evidence type="ECO:0000313" key="2">
    <source>
        <dbReference type="EMBL" id="GAI04079.1"/>
    </source>
</evidence>
<organism evidence="2">
    <name type="scientific">marine sediment metagenome</name>
    <dbReference type="NCBI Taxonomy" id="412755"/>
    <lineage>
        <taxon>unclassified sequences</taxon>
        <taxon>metagenomes</taxon>
        <taxon>ecological metagenomes</taxon>
    </lineage>
</organism>
<protein>
    <recommendedName>
        <fullName evidence="1">UVR domain-containing protein</fullName>
    </recommendedName>
</protein>
<dbReference type="Pfam" id="PF02151">
    <property type="entry name" value="UVR"/>
    <property type="match status" value="1"/>
</dbReference>
<accession>X1MCK5</accession>
<dbReference type="InterPro" id="IPR036876">
    <property type="entry name" value="UVR_dom_sf"/>
</dbReference>
<proteinExistence type="predicted"/>
<dbReference type="Gene3D" id="4.10.860.10">
    <property type="entry name" value="UVR domain"/>
    <property type="match status" value="1"/>
</dbReference>